<keyword evidence="1" id="KW-0472">Membrane</keyword>
<feature type="transmembrane region" description="Helical" evidence="1">
    <location>
        <begin position="36"/>
        <end position="55"/>
    </location>
</feature>
<reference evidence="2" key="1">
    <citation type="submission" date="2022-04" db="EMBL/GenBank/DDBJ databases">
        <title>Tomato heritable bacteria conferring resistance against bacterial wilt.</title>
        <authorList>
            <person name="Yin J."/>
        </authorList>
    </citation>
    <scope>NUCLEOTIDE SEQUENCE</scope>
    <source>
        <strain evidence="2">Cra20</strain>
    </source>
</reference>
<protein>
    <submittedName>
        <fullName evidence="2">Uncharacterized protein</fullName>
    </submittedName>
</protein>
<feature type="transmembrane region" description="Helical" evidence="1">
    <location>
        <begin position="62"/>
        <end position="85"/>
    </location>
</feature>
<proteinExistence type="predicted"/>
<keyword evidence="1" id="KW-1133">Transmembrane helix</keyword>
<name>A0ABU3N962_9SPHN</name>
<evidence type="ECO:0000256" key="1">
    <source>
        <dbReference type="SAM" id="Phobius"/>
    </source>
</evidence>
<evidence type="ECO:0000313" key="2">
    <source>
        <dbReference type="EMBL" id="MDT8760866.1"/>
    </source>
</evidence>
<dbReference type="EMBL" id="JALMLT010000006">
    <property type="protein sequence ID" value="MDT8760866.1"/>
    <property type="molecule type" value="Genomic_DNA"/>
</dbReference>
<accession>A0ABU3N962</accession>
<keyword evidence="1" id="KW-0812">Transmembrane</keyword>
<organism evidence="2">
    <name type="scientific">Sphingomonas psychrotolerans</name>
    <dbReference type="NCBI Taxonomy" id="1327635"/>
    <lineage>
        <taxon>Bacteria</taxon>
        <taxon>Pseudomonadati</taxon>
        <taxon>Pseudomonadota</taxon>
        <taxon>Alphaproteobacteria</taxon>
        <taxon>Sphingomonadales</taxon>
        <taxon>Sphingomonadaceae</taxon>
        <taxon>Sphingomonas</taxon>
    </lineage>
</organism>
<comment type="caution">
    <text evidence="2">The sequence shown here is derived from an EMBL/GenBank/DDBJ whole genome shotgun (WGS) entry which is preliminary data.</text>
</comment>
<sequence>MLRLITTAAILFWVILFGLAIIRVSAGHYVAPESYYLVGLPGAMIIMTVLTRNVARDNRRAFGVIAGGSITAGLAMLMFIGILGAGV</sequence>
<gene>
    <name evidence="2" type="ORF">MZO42_19370</name>
</gene>